<evidence type="ECO:0000259" key="10">
    <source>
        <dbReference type="Pfam" id="PF08544"/>
    </source>
</evidence>
<dbReference type="Pfam" id="PF08544">
    <property type="entry name" value="GHMP_kinases_C"/>
    <property type="match status" value="1"/>
</dbReference>
<dbReference type="InterPro" id="IPR020568">
    <property type="entry name" value="Ribosomal_Su5_D2-typ_SF"/>
</dbReference>
<dbReference type="PRINTS" id="PR00958">
    <property type="entry name" value="HOMSERKINASE"/>
</dbReference>
<keyword evidence="4 7" id="KW-0547">Nucleotide-binding</keyword>
<evidence type="ECO:0000259" key="9">
    <source>
        <dbReference type="Pfam" id="PF00288"/>
    </source>
</evidence>
<dbReference type="Proteomes" id="UP000260351">
    <property type="component" value="Unassembled WGS sequence"/>
</dbReference>
<keyword evidence="12" id="KW-1185">Reference proteome</keyword>
<dbReference type="NCBIfam" id="NF002288">
    <property type="entry name" value="PRK01212.1-4"/>
    <property type="match status" value="1"/>
</dbReference>
<protein>
    <recommendedName>
        <fullName evidence="7 8">Homoserine kinase</fullName>
        <shortName evidence="7">HK</shortName>
        <shortName evidence="7">HSK</shortName>
        <ecNumber evidence="7 8">2.7.1.39</ecNumber>
    </recommendedName>
</protein>
<evidence type="ECO:0000313" key="12">
    <source>
        <dbReference type="Proteomes" id="UP000260351"/>
    </source>
</evidence>
<keyword evidence="1 7" id="KW-0028">Amino-acid biosynthesis</keyword>
<accession>A0A3E1K5F7</accession>
<evidence type="ECO:0000256" key="1">
    <source>
        <dbReference type="ARBA" id="ARBA00022605"/>
    </source>
</evidence>
<keyword evidence="6 7" id="KW-0067">ATP-binding</keyword>
<dbReference type="HAMAP" id="MF_00384">
    <property type="entry name" value="Homoser_kinase"/>
    <property type="match status" value="1"/>
</dbReference>
<comment type="similarity">
    <text evidence="7">Belongs to the GHMP kinase family. Homoserine kinase subfamily.</text>
</comment>
<dbReference type="InterPro" id="IPR013750">
    <property type="entry name" value="GHMP_kinase_C_dom"/>
</dbReference>
<feature type="domain" description="GHMP kinase C-terminal" evidence="10">
    <location>
        <begin position="213"/>
        <end position="287"/>
    </location>
</feature>
<dbReference type="GO" id="GO:0005524">
    <property type="term" value="F:ATP binding"/>
    <property type="evidence" value="ECO:0007669"/>
    <property type="project" value="UniProtKB-UniRule"/>
</dbReference>
<keyword evidence="7" id="KW-0963">Cytoplasm</keyword>
<dbReference type="EMBL" id="QUZK01000053">
    <property type="protein sequence ID" value="RFF28914.1"/>
    <property type="molecule type" value="Genomic_DNA"/>
</dbReference>
<dbReference type="SUPFAM" id="SSF55060">
    <property type="entry name" value="GHMP Kinase, C-terminal domain"/>
    <property type="match status" value="1"/>
</dbReference>
<dbReference type="PANTHER" id="PTHR20861">
    <property type="entry name" value="HOMOSERINE/4-DIPHOSPHOCYTIDYL-2-C-METHYL-D-ERYTHRITOL KINASE"/>
    <property type="match status" value="1"/>
</dbReference>
<keyword evidence="2 7" id="KW-0808">Transferase</keyword>
<gene>
    <name evidence="7" type="primary">thrB</name>
    <name evidence="11" type="ORF">DZC52_15145</name>
</gene>
<dbReference type="GO" id="GO:0005737">
    <property type="term" value="C:cytoplasm"/>
    <property type="evidence" value="ECO:0007669"/>
    <property type="project" value="UniProtKB-SubCell"/>
</dbReference>
<dbReference type="InterPro" id="IPR036554">
    <property type="entry name" value="GHMP_kinase_C_sf"/>
</dbReference>
<dbReference type="Gene3D" id="3.30.230.10">
    <property type="match status" value="1"/>
</dbReference>
<feature type="binding site" evidence="7">
    <location>
        <begin position="93"/>
        <end position="103"/>
    </location>
    <ligand>
        <name>ATP</name>
        <dbReference type="ChEBI" id="CHEBI:30616"/>
    </ligand>
</feature>
<reference evidence="11 12" key="1">
    <citation type="submission" date="2018-08" db="EMBL/GenBank/DDBJ databases">
        <title>Wenzhouxiangella salilacus sp. nov., a novel bacterium isolated from a saline lake in Xinjiang Province, China.</title>
        <authorList>
            <person name="Han S."/>
        </authorList>
    </citation>
    <scope>NUCLEOTIDE SEQUENCE [LARGE SCALE GENOMIC DNA]</scope>
    <source>
        <strain evidence="11 12">XDB06</strain>
    </source>
</reference>
<comment type="pathway">
    <text evidence="7">Amino-acid biosynthesis; L-threonine biosynthesis; L-threonine from L-aspartate: step 4/5.</text>
</comment>
<dbReference type="AlphaFoldDB" id="A0A3E1K5F7"/>
<dbReference type="PANTHER" id="PTHR20861:SF1">
    <property type="entry name" value="HOMOSERINE KINASE"/>
    <property type="match status" value="1"/>
</dbReference>
<keyword evidence="3 7" id="KW-0791">Threonine biosynthesis</keyword>
<dbReference type="InterPro" id="IPR006204">
    <property type="entry name" value="GHMP_kinase_N_dom"/>
</dbReference>
<dbReference type="InterPro" id="IPR014721">
    <property type="entry name" value="Ribsml_uS5_D2-typ_fold_subgr"/>
</dbReference>
<proteinExistence type="inferred from homology"/>
<dbReference type="SUPFAM" id="SSF54211">
    <property type="entry name" value="Ribosomal protein S5 domain 2-like"/>
    <property type="match status" value="1"/>
</dbReference>
<comment type="caution">
    <text evidence="11">The sequence shown here is derived from an EMBL/GenBank/DDBJ whole genome shotgun (WGS) entry which is preliminary data.</text>
</comment>
<dbReference type="UniPathway" id="UPA00050">
    <property type="reaction ID" value="UER00064"/>
</dbReference>
<evidence type="ECO:0000256" key="7">
    <source>
        <dbReference type="HAMAP-Rule" id="MF_00384"/>
    </source>
</evidence>
<sequence length="316" mass="32458">MSQPHTATVFAPASVGNVASGFDLLGHAVEGPGDTVSATRTETAGVVIEAITGLAEDLPLEAERNTAAVAVQALLDSVEPGFGISLRIHKGIPLCSGLGGSAASATAGVVAANALLDAPLAREALYPFALAGESVASGEAHGDNLGSQLLGGLVLATHEHLLRLPVPESLHAVVVHPDFQVATRDAREALREPFDLATVVTQQGHLAELICGCYENDLKRLARGLVDVMVEPRRASLIPGLLKVKVAAMDSGALGSAISGAGPTVVAWFDGTERTAEAAEAMRAAFERAGLAAEAWITPVDARGARLVDELPEDAR</sequence>
<dbReference type="EC" id="2.7.1.39" evidence="7 8"/>
<evidence type="ECO:0000256" key="4">
    <source>
        <dbReference type="ARBA" id="ARBA00022741"/>
    </source>
</evidence>
<name>A0A3E1K5F7_9GAMM</name>
<evidence type="ECO:0000256" key="3">
    <source>
        <dbReference type="ARBA" id="ARBA00022697"/>
    </source>
</evidence>
<dbReference type="NCBIfam" id="TIGR00191">
    <property type="entry name" value="thrB"/>
    <property type="match status" value="1"/>
</dbReference>
<comment type="function">
    <text evidence="7">Catalyzes the ATP-dependent phosphorylation of L-homoserine to L-homoserine phosphate.</text>
</comment>
<dbReference type="Gene3D" id="3.30.70.890">
    <property type="entry name" value="GHMP kinase, C-terminal domain"/>
    <property type="match status" value="1"/>
</dbReference>
<comment type="catalytic activity">
    <reaction evidence="7">
        <text>L-homoserine + ATP = O-phospho-L-homoserine + ADP + H(+)</text>
        <dbReference type="Rhea" id="RHEA:13985"/>
        <dbReference type="ChEBI" id="CHEBI:15378"/>
        <dbReference type="ChEBI" id="CHEBI:30616"/>
        <dbReference type="ChEBI" id="CHEBI:57476"/>
        <dbReference type="ChEBI" id="CHEBI:57590"/>
        <dbReference type="ChEBI" id="CHEBI:456216"/>
        <dbReference type="EC" id="2.7.1.39"/>
    </reaction>
</comment>
<evidence type="ECO:0000256" key="8">
    <source>
        <dbReference type="NCBIfam" id="TIGR00191"/>
    </source>
</evidence>
<dbReference type="GO" id="GO:0004413">
    <property type="term" value="F:homoserine kinase activity"/>
    <property type="evidence" value="ECO:0007669"/>
    <property type="project" value="UniProtKB-UniRule"/>
</dbReference>
<evidence type="ECO:0000256" key="2">
    <source>
        <dbReference type="ARBA" id="ARBA00022679"/>
    </source>
</evidence>
<dbReference type="Pfam" id="PF00288">
    <property type="entry name" value="GHMP_kinases_N"/>
    <property type="match status" value="1"/>
</dbReference>
<dbReference type="RefSeq" id="WP_116652001.1">
    <property type="nucleotide sequence ID" value="NZ_QUZK01000053.1"/>
</dbReference>
<evidence type="ECO:0000256" key="5">
    <source>
        <dbReference type="ARBA" id="ARBA00022777"/>
    </source>
</evidence>
<evidence type="ECO:0000313" key="11">
    <source>
        <dbReference type="EMBL" id="RFF28914.1"/>
    </source>
</evidence>
<dbReference type="GO" id="GO:0009088">
    <property type="term" value="P:threonine biosynthetic process"/>
    <property type="evidence" value="ECO:0007669"/>
    <property type="project" value="UniProtKB-UniRule"/>
</dbReference>
<evidence type="ECO:0000256" key="6">
    <source>
        <dbReference type="ARBA" id="ARBA00022840"/>
    </source>
</evidence>
<comment type="subcellular location">
    <subcellularLocation>
        <location evidence="7">Cytoplasm</location>
    </subcellularLocation>
</comment>
<feature type="domain" description="GHMP kinase N-terminal" evidence="9">
    <location>
        <begin position="67"/>
        <end position="152"/>
    </location>
</feature>
<organism evidence="11 12">
    <name type="scientific">Wenzhouxiangella sediminis</name>
    <dbReference type="NCBI Taxonomy" id="1792836"/>
    <lineage>
        <taxon>Bacteria</taxon>
        <taxon>Pseudomonadati</taxon>
        <taxon>Pseudomonadota</taxon>
        <taxon>Gammaproteobacteria</taxon>
        <taxon>Chromatiales</taxon>
        <taxon>Wenzhouxiangellaceae</taxon>
        <taxon>Wenzhouxiangella</taxon>
    </lineage>
</organism>
<dbReference type="OrthoDB" id="9769912at2"/>
<dbReference type="PIRSF" id="PIRSF000676">
    <property type="entry name" value="Homoser_kin"/>
    <property type="match status" value="1"/>
</dbReference>
<dbReference type="InterPro" id="IPR000870">
    <property type="entry name" value="Homoserine_kinase"/>
</dbReference>
<keyword evidence="5 7" id="KW-0418">Kinase</keyword>